<keyword evidence="2" id="KW-0677">Repeat</keyword>
<keyword evidence="1" id="KW-0433">Leucine-rich repeat</keyword>
<dbReference type="RefSeq" id="WP_015545933.1">
    <property type="nucleotide sequence ID" value="NZ_AP031448.1"/>
</dbReference>
<evidence type="ECO:0000256" key="2">
    <source>
        <dbReference type="ARBA" id="ARBA00022737"/>
    </source>
</evidence>
<dbReference type="Proteomes" id="UP000323567">
    <property type="component" value="Unassembled WGS sequence"/>
</dbReference>
<evidence type="ECO:0000256" key="3">
    <source>
        <dbReference type="SAM" id="SignalP"/>
    </source>
</evidence>
<feature type="chain" id="PRO_5022948067" evidence="3">
    <location>
        <begin position="20"/>
        <end position="202"/>
    </location>
</feature>
<gene>
    <name evidence="4" type="ORF">F2Y13_13200</name>
</gene>
<evidence type="ECO:0000313" key="4">
    <source>
        <dbReference type="EMBL" id="KAA2366563.1"/>
    </source>
</evidence>
<dbReference type="GO" id="GO:0035591">
    <property type="term" value="F:signaling adaptor activity"/>
    <property type="evidence" value="ECO:0007669"/>
    <property type="project" value="TreeGrafter"/>
</dbReference>
<dbReference type="PROSITE" id="PS51257">
    <property type="entry name" value="PROKAR_LIPOPROTEIN"/>
    <property type="match status" value="1"/>
</dbReference>
<dbReference type="AlphaFoldDB" id="A0A5B3FYY7"/>
<protein>
    <submittedName>
        <fullName evidence="4">Leucine-rich repeat domain-containing protein</fullName>
    </submittedName>
</protein>
<sequence length="202" mass="22126">MVRALPVLLLLLSAACGLAEDERDEKNRYIYLTFYDKAFEAYCLGEFDVDGDGRISRYEAQRVRTVECPERGVASLSDLKEFTRLERLDCRGNALTRLDVTMTRLEWLDCSDNGLVSLDVNGLRGLAYLDCGGNSLPRLDLQSNASLATLLCPDNALAGSLDVTSCASGLRADVRGNPSLATVYCLASQSVDFNGPTELVRK</sequence>
<dbReference type="GeneID" id="92758304"/>
<accession>A0A5B3FYY7</accession>
<evidence type="ECO:0000313" key="5">
    <source>
        <dbReference type="Proteomes" id="UP000323567"/>
    </source>
</evidence>
<reference evidence="4 5" key="1">
    <citation type="journal article" date="2019" name="Nat. Med.">
        <title>A library of human gut bacterial isolates paired with longitudinal multiomics data enables mechanistic microbiome research.</title>
        <authorList>
            <person name="Poyet M."/>
            <person name="Groussin M."/>
            <person name="Gibbons S.M."/>
            <person name="Avila-Pacheco J."/>
            <person name="Jiang X."/>
            <person name="Kearney S.M."/>
            <person name="Perrotta A.R."/>
            <person name="Berdy B."/>
            <person name="Zhao S."/>
            <person name="Lieberman T.D."/>
            <person name="Swanson P.K."/>
            <person name="Smith M."/>
            <person name="Roesemann S."/>
            <person name="Alexander J.E."/>
            <person name="Rich S.A."/>
            <person name="Livny J."/>
            <person name="Vlamakis H."/>
            <person name="Clish C."/>
            <person name="Bullock K."/>
            <person name="Deik A."/>
            <person name="Scott J."/>
            <person name="Pierce K.A."/>
            <person name="Xavier R.J."/>
            <person name="Alm E.J."/>
        </authorList>
    </citation>
    <scope>NUCLEOTIDE SEQUENCE [LARGE SCALE GENOMIC DNA]</scope>
    <source>
        <strain evidence="4 5">BIOML-A2</strain>
    </source>
</reference>
<feature type="signal peptide" evidence="3">
    <location>
        <begin position="1"/>
        <end position="19"/>
    </location>
</feature>
<evidence type="ECO:0000256" key="1">
    <source>
        <dbReference type="ARBA" id="ARBA00022614"/>
    </source>
</evidence>
<keyword evidence="3" id="KW-0732">Signal</keyword>
<comment type="caution">
    <text evidence="4">The sequence shown here is derived from an EMBL/GenBank/DDBJ whole genome shotgun (WGS) entry which is preliminary data.</text>
</comment>
<dbReference type="EMBL" id="VVXK01000024">
    <property type="protein sequence ID" value="KAA2366563.1"/>
    <property type="molecule type" value="Genomic_DNA"/>
</dbReference>
<dbReference type="SUPFAM" id="SSF52058">
    <property type="entry name" value="L domain-like"/>
    <property type="match status" value="1"/>
</dbReference>
<dbReference type="InterPro" id="IPR052574">
    <property type="entry name" value="CDIRP"/>
</dbReference>
<proteinExistence type="predicted"/>
<dbReference type="InterPro" id="IPR032675">
    <property type="entry name" value="LRR_dom_sf"/>
</dbReference>
<dbReference type="PANTHER" id="PTHR47566">
    <property type="match status" value="1"/>
</dbReference>
<name>A0A5B3FYY7_9BACT</name>
<dbReference type="Gene3D" id="3.80.10.10">
    <property type="entry name" value="Ribonuclease Inhibitor"/>
    <property type="match status" value="1"/>
</dbReference>
<dbReference type="PANTHER" id="PTHR47566:SF1">
    <property type="entry name" value="PROTEIN NUD1"/>
    <property type="match status" value="1"/>
</dbReference>
<organism evidence="4 5">
    <name type="scientific">Alistipes shahii</name>
    <dbReference type="NCBI Taxonomy" id="328814"/>
    <lineage>
        <taxon>Bacteria</taxon>
        <taxon>Pseudomonadati</taxon>
        <taxon>Bacteroidota</taxon>
        <taxon>Bacteroidia</taxon>
        <taxon>Bacteroidales</taxon>
        <taxon>Rikenellaceae</taxon>
        <taxon>Alistipes</taxon>
    </lineage>
</organism>